<name>A0A3E1NWZ1_9BACT</name>
<dbReference type="Proteomes" id="UP000261174">
    <property type="component" value="Unassembled WGS sequence"/>
</dbReference>
<evidence type="ECO:0000313" key="1">
    <source>
        <dbReference type="EMBL" id="RFM32435.1"/>
    </source>
</evidence>
<gene>
    <name evidence="1" type="ORF">DXN04_22375</name>
</gene>
<organism evidence="1 2">
    <name type="scientific">Chitinophaga silvisoli</name>
    <dbReference type="NCBI Taxonomy" id="2291814"/>
    <lineage>
        <taxon>Bacteria</taxon>
        <taxon>Pseudomonadati</taxon>
        <taxon>Bacteroidota</taxon>
        <taxon>Chitinophagia</taxon>
        <taxon>Chitinophagales</taxon>
        <taxon>Chitinophagaceae</taxon>
        <taxon>Chitinophaga</taxon>
    </lineage>
</organism>
<dbReference type="AlphaFoldDB" id="A0A3E1NWZ1"/>
<comment type="caution">
    <text evidence="1">The sequence shown here is derived from an EMBL/GenBank/DDBJ whole genome shotgun (WGS) entry which is preliminary data.</text>
</comment>
<accession>A0A3E1NWZ1</accession>
<sequence>MLRYWFEFDLNFADVAKIPSGTLIGCGITANNYEDAIGILKEKVFKTNDLPVIKGMVENVDIRTLDQGHVIPNMAPPVARGVWFPMGY</sequence>
<dbReference type="OrthoDB" id="677036at2"/>
<dbReference type="EMBL" id="QTJV01000009">
    <property type="protein sequence ID" value="RFM32435.1"/>
    <property type="molecule type" value="Genomic_DNA"/>
</dbReference>
<evidence type="ECO:0000313" key="2">
    <source>
        <dbReference type="Proteomes" id="UP000261174"/>
    </source>
</evidence>
<proteinExistence type="predicted"/>
<dbReference type="RefSeq" id="WP_116855628.1">
    <property type="nucleotide sequence ID" value="NZ_QTJV01000009.1"/>
</dbReference>
<protein>
    <submittedName>
        <fullName evidence="1">Uncharacterized protein</fullName>
    </submittedName>
</protein>
<reference evidence="1 2" key="1">
    <citation type="submission" date="2018-08" db="EMBL/GenBank/DDBJ databases">
        <title>Chitinophaga sp. K20C18050901, a novel bacterium isolated from forest soil.</title>
        <authorList>
            <person name="Wang C."/>
        </authorList>
    </citation>
    <scope>NUCLEOTIDE SEQUENCE [LARGE SCALE GENOMIC DNA]</scope>
    <source>
        <strain evidence="1 2">K20C18050901</strain>
    </source>
</reference>
<keyword evidence="2" id="KW-1185">Reference proteome</keyword>